<dbReference type="CDD" id="cd18118">
    <property type="entry name" value="ATP-synt_V_A-type_beta_N"/>
    <property type="match status" value="1"/>
</dbReference>
<dbReference type="SUPFAM" id="SSF55073">
    <property type="entry name" value="Nucleotide cyclase"/>
    <property type="match status" value="1"/>
</dbReference>
<feature type="transmembrane region" description="Helical" evidence="4">
    <location>
        <begin position="1010"/>
        <end position="1031"/>
    </location>
</feature>
<dbReference type="Pfam" id="PF00211">
    <property type="entry name" value="Guanylate_cyc"/>
    <property type="match status" value="1"/>
</dbReference>
<dbReference type="Pfam" id="PF02874">
    <property type="entry name" value="ATP-synt_ab_N"/>
    <property type="match status" value="1"/>
</dbReference>
<feature type="compositionally biased region" description="Basic and acidic residues" evidence="3">
    <location>
        <begin position="688"/>
        <end position="711"/>
    </location>
</feature>
<keyword evidence="4" id="KW-0812">Transmembrane</keyword>
<feature type="region of interest" description="Disordered" evidence="3">
    <location>
        <begin position="1601"/>
        <end position="1631"/>
    </location>
</feature>
<dbReference type="GO" id="GO:0009190">
    <property type="term" value="P:cyclic nucleotide biosynthetic process"/>
    <property type="evidence" value="ECO:0007669"/>
    <property type="project" value="InterPro"/>
</dbReference>
<keyword evidence="7" id="KW-1185">Reference proteome</keyword>
<dbReference type="Gene3D" id="3.30.70.1230">
    <property type="entry name" value="Nucleotide cyclase"/>
    <property type="match status" value="1"/>
</dbReference>
<feature type="region of interest" description="Disordered" evidence="3">
    <location>
        <begin position="196"/>
        <end position="251"/>
    </location>
</feature>
<feature type="transmembrane region" description="Helical" evidence="4">
    <location>
        <begin position="936"/>
        <end position="957"/>
    </location>
</feature>
<evidence type="ECO:0000256" key="3">
    <source>
        <dbReference type="SAM" id="MobiDB-lite"/>
    </source>
</evidence>
<evidence type="ECO:0000313" key="7">
    <source>
        <dbReference type="Proteomes" id="UP000265618"/>
    </source>
</evidence>
<feature type="transmembrane region" description="Helical" evidence="4">
    <location>
        <begin position="1043"/>
        <end position="1062"/>
    </location>
</feature>
<dbReference type="GO" id="GO:0046034">
    <property type="term" value="P:ATP metabolic process"/>
    <property type="evidence" value="ECO:0007669"/>
    <property type="project" value="InterPro"/>
</dbReference>
<feature type="compositionally biased region" description="Low complexity" evidence="3">
    <location>
        <begin position="1193"/>
        <end position="1210"/>
    </location>
</feature>
<dbReference type="PANTHER" id="PTHR43389:SF4">
    <property type="entry name" value="V-TYPE PROTON ATPASE SUBUNIT B"/>
    <property type="match status" value="1"/>
</dbReference>
<keyword evidence="2" id="KW-0406">Ion transport</keyword>
<dbReference type="Gene3D" id="3.40.50.12240">
    <property type="match status" value="1"/>
</dbReference>
<dbReference type="InterPro" id="IPR004100">
    <property type="entry name" value="ATPase_F1/V1/A1_a/bsu_N"/>
</dbReference>
<organism evidence="6 7">
    <name type="scientific">Kipferlia bialata</name>
    <dbReference type="NCBI Taxonomy" id="797122"/>
    <lineage>
        <taxon>Eukaryota</taxon>
        <taxon>Metamonada</taxon>
        <taxon>Carpediemonas-like organisms</taxon>
        <taxon>Kipferlia</taxon>
    </lineage>
</organism>
<name>A0A9K3CSC0_9EUKA</name>
<feature type="compositionally biased region" description="Polar residues" evidence="3">
    <location>
        <begin position="211"/>
        <end position="247"/>
    </location>
</feature>
<feature type="domain" description="Guanylate cyclase" evidence="5">
    <location>
        <begin position="1402"/>
        <end position="1539"/>
    </location>
</feature>
<feature type="compositionally biased region" description="Low complexity" evidence="3">
    <location>
        <begin position="470"/>
        <end position="489"/>
    </location>
</feature>
<feature type="transmembrane region" description="Helical" evidence="4">
    <location>
        <begin position="854"/>
        <end position="875"/>
    </location>
</feature>
<dbReference type="GO" id="GO:0007035">
    <property type="term" value="P:vacuolar acidification"/>
    <property type="evidence" value="ECO:0007669"/>
    <property type="project" value="TreeGrafter"/>
</dbReference>
<evidence type="ECO:0000256" key="1">
    <source>
        <dbReference type="ARBA" id="ARBA00022448"/>
    </source>
</evidence>
<dbReference type="CDD" id="cd07302">
    <property type="entry name" value="CHD"/>
    <property type="match status" value="1"/>
</dbReference>
<feature type="region of interest" description="Disordered" evidence="3">
    <location>
        <begin position="680"/>
        <end position="773"/>
    </location>
</feature>
<dbReference type="GO" id="GO:0035556">
    <property type="term" value="P:intracellular signal transduction"/>
    <property type="evidence" value="ECO:0007669"/>
    <property type="project" value="InterPro"/>
</dbReference>
<feature type="region of interest" description="Disordered" evidence="3">
    <location>
        <begin position="470"/>
        <end position="492"/>
    </location>
</feature>
<feature type="region of interest" description="Disordered" evidence="3">
    <location>
        <begin position="1352"/>
        <end position="1372"/>
    </location>
</feature>
<keyword evidence="4" id="KW-1133">Transmembrane helix</keyword>
<dbReference type="PROSITE" id="PS50125">
    <property type="entry name" value="GUANYLATE_CYCLASE_2"/>
    <property type="match status" value="1"/>
</dbReference>
<dbReference type="InterPro" id="IPR022879">
    <property type="entry name" value="V-ATPase_su_B/beta"/>
</dbReference>
<comment type="caution">
    <text evidence="6">The sequence shown here is derived from an EMBL/GenBank/DDBJ whole genome shotgun (WGS) entry which is preliminary data.</text>
</comment>
<dbReference type="EMBL" id="BDIP01000348">
    <property type="protein sequence ID" value="GIQ81265.1"/>
    <property type="molecule type" value="Genomic_DNA"/>
</dbReference>
<feature type="compositionally biased region" description="Basic and acidic residues" evidence="3">
    <location>
        <begin position="729"/>
        <end position="741"/>
    </location>
</feature>
<dbReference type="SMART" id="SM00044">
    <property type="entry name" value="CYCc"/>
    <property type="match status" value="1"/>
</dbReference>
<evidence type="ECO:0000313" key="6">
    <source>
        <dbReference type="EMBL" id="GIQ81265.1"/>
    </source>
</evidence>
<dbReference type="GO" id="GO:0046961">
    <property type="term" value="F:proton-transporting ATPase activity, rotational mechanism"/>
    <property type="evidence" value="ECO:0007669"/>
    <property type="project" value="TreeGrafter"/>
</dbReference>
<protein>
    <recommendedName>
        <fullName evidence="5">Guanylate cyclase domain-containing protein</fullName>
    </recommendedName>
</protein>
<feature type="region of interest" description="Disordered" evidence="3">
    <location>
        <begin position="1133"/>
        <end position="1247"/>
    </location>
</feature>
<evidence type="ECO:0000256" key="4">
    <source>
        <dbReference type="SAM" id="Phobius"/>
    </source>
</evidence>
<dbReference type="PANTHER" id="PTHR43389">
    <property type="entry name" value="V-TYPE PROTON ATPASE SUBUNIT B"/>
    <property type="match status" value="1"/>
</dbReference>
<dbReference type="InterPro" id="IPR001054">
    <property type="entry name" value="A/G_cyclase"/>
</dbReference>
<feature type="compositionally biased region" description="Low complexity" evidence="3">
    <location>
        <begin position="1166"/>
        <end position="1185"/>
    </location>
</feature>
<dbReference type="Proteomes" id="UP000265618">
    <property type="component" value="Unassembled WGS sequence"/>
</dbReference>
<reference evidence="6 7" key="1">
    <citation type="journal article" date="2018" name="PLoS ONE">
        <title>The draft genome of Kipferlia bialata reveals reductive genome evolution in fornicate parasites.</title>
        <authorList>
            <person name="Tanifuji G."/>
            <person name="Takabayashi S."/>
            <person name="Kume K."/>
            <person name="Takagi M."/>
            <person name="Nakayama T."/>
            <person name="Kamikawa R."/>
            <person name="Inagaki Y."/>
            <person name="Hashimoto T."/>
        </authorList>
    </citation>
    <scope>NUCLEOTIDE SEQUENCE [LARGE SCALE GENOMIC DNA]</scope>
    <source>
        <strain evidence="6">NY0173</strain>
    </source>
</reference>
<dbReference type="InterPro" id="IPR029787">
    <property type="entry name" value="Nucleotide_cyclase"/>
</dbReference>
<dbReference type="OrthoDB" id="1735853at2759"/>
<keyword evidence="4" id="KW-0472">Membrane</keyword>
<sequence length="1655" mass="178515">MSVSVTGIKPQIQYQTVSAVNGPLVILEKVKQPKYAEIVSVTLGDGSKRTGKVLEVHGDKAVVQIFEGTSDIDARDTRIEFSGDIMRIGVSKDMLGRSFNGSGKAIDDGPNIIPEAYMDIEGQVHIYTQPTILSGTSLIREVDTTLSPGVTTDHSLPSAPQPDAFKFNLSGTSNDNDSWRTQSSMLSVAQGMSDVYRDRTSHTSRSGSRTKAPSTSRSVLSAMTVSSTLSDRGNSNPAVPISVTGSRSVPKGVPPMPASSHLAPVVVSDTDSESILDGNIMSCLFSAEPSQRYRSATQADLGHLMSVSMMPSTSATLGDMSQAMGLFHRPQRESCLSSIAPSTGSKSLGDLFDQILDEEDTDSERNRARLTAQAESSATVLAAAKALASRSLTGSKGRGVDRGGVPSPIPEDDAKSCMCSTQAGSPKGTHHAERTCSFDTSAAKSSSTTLGTSGSGEFCVMGSGTHTFRGSSTSDLSGGSSQTPSPSSSDCLGPAVSPLCPFVGLERERRSGSESDVEEFCISPSTGSVSELMQLGCKRTQSHRTGRDTEGDDRMCVSDTEHDAGHPERLVPHKDEDVWSRSVSNGYSHSRTSQLSRLSIHYAGPTDSAMSSSTQDTIHDHSVLFRRRESESTGSRAWSRAVSTELADRERVRLGVHPLVPRPSPDLAYHELSQDSVLSLTDDDTIYEDERDRERERERRASLSRGSEDTGRNVPRIPIRRGRRLSMSSDRDTPRLTDREGQTAPGESLPVKGRVDVVSEPKGPRHHHMRPDPPVIQDIEVLTNHFMAGSRRYSLLKESFKQRRVAGFRIVAIAIGFIRLLFSNLLRDTSPALLSTWLRLSLTGTEVPESRMRALGAVVCYAAMVLVIGLGYHGVHGYDFFQGAEDYFHGIMSQFGYYPIMAVLLVVILWGELGVKHHDRGAREDRGERQEYHFKHLRLAGLSVVAPVLGITSQLAIGAVVTANYAQATGGYANTNIEWYTSLPLMALFAFGAFAYKLAAPSQILRGRILFYEVASLVTIPPVVTGVFLWIHSEASVRETVIVWMHVLCTCVGLGLMLLCLYMQHSMMYSRHDTVLLRSLLHVNQARKTLSRVISPSALDPFFLYLFRSLSTKRDMVLSVLDVILDDRAGPAIAKDRGSGSRRPSRNASLSAQGALRRLSMGKTGSNTPSSPLTPLSPLSTLNPSSPLPPRAPLSGATPPLSPLTTSLSLKGQPVEGVPRASRRGPSSLVPSVGRPDLGAGATVQGEDEDPLCLPLVVSLYEDALHAQRQPRPPTPVKPSERNLEGVQRSKLRDWILTWFPGCDPLLGEDLGDRESRGDAASGVSSPSMALRVVGMDSTSNLDHALLGFNRHGPSSLEGTQGEREAEAEAEPGQSAMDAFLADLDNIESHVSSVITPFPLAVCLFCDIVNFTVLSQTVTSDVLVGTLTGLFQAFDDALLQYPLARKVKTVGDAYEAMTPFSAPALRSLHESDLVQAALDMVRLGMQMRDAVRRISSEMGHDLSVRIGIGVGPAFGAILSTSRISYDVFGLGPAVARSLEGIAPKGEVVVSSTVQRVLAAVPGVQFGCPVHHSSKEDQLQQELARVADGLLRRMYRPLETDSKQSVYEEQVSRDQSLFDVPPRKSDDAEGPAVTPLNMHVFSSNTSGVVVSALPPK</sequence>
<feature type="transmembrane region" description="Helical" evidence="4">
    <location>
        <begin position="806"/>
        <end position="826"/>
    </location>
</feature>
<accession>A0A9K3CSC0</accession>
<feature type="region of interest" description="Disordered" evidence="3">
    <location>
        <begin position="625"/>
        <end position="644"/>
    </location>
</feature>
<evidence type="ECO:0000259" key="5">
    <source>
        <dbReference type="PROSITE" id="PS50125"/>
    </source>
</evidence>
<feature type="compositionally biased region" description="Basic and acidic residues" evidence="3">
    <location>
        <begin position="753"/>
        <end position="763"/>
    </location>
</feature>
<keyword evidence="1" id="KW-0813">Transport</keyword>
<feature type="transmembrane region" description="Helical" evidence="4">
    <location>
        <begin position="895"/>
        <end position="915"/>
    </location>
</feature>
<evidence type="ECO:0000256" key="2">
    <source>
        <dbReference type="ARBA" id="ARBA00023065"/>
    </source>
</evidence>
<proteinExistence type="predicted"/>
<gene>
    <name evidence="6" type="ORF">KIPB_002198</name>
</gene>
<feature type="region of interest" description="Disordered" evidence="3">
    <location>
        <begin position="391"/>
        <end position="433"/>
    </location>
</feature>
<feature type="transmembrane region" description="Helical" evidence="4">
    <location>
        <begin position="977"/>
        <end position="998"/>
    </location>
</feature>